<comment type="catalytic activity">
    <reaction evidence="8">
        <text>Fe-coproporphyrin III + 2 H(+) = coproporphyrin III + Fe(2+)</text>
        <dbReference type="Rhea" id="RHEA:49572"/>
        <dbReference type="ChEBI" id="CHEBI:15378"/>
        <dbReference type="ChEBI" id="CHEBI:29033"/>
        <dbReference type="ChEBI" id="CHEBI:68438"/>
        <dbReference type="ChEBI" id="CHEBI:131725"/>
        <dbReference type="EC" id="4.99.1.9"/>
    </reaction>
    <physiologicalReaction direction="right-to-left" evidence="8">
        <dbReference type="Rhea" id="RHEA:49574"/>
    </physiologicalReaction>
</comment>
<evidence type="ECO:0000256" key="1">
    <source>
        <dbReference type="ARBA" id="ARBA00007718"/>
    </source>
</evidence>
<dbReference type="Gene3D" id="3.40.50.1400">
    <property type="match status" value="2"/>
</dbReference>
<evidence type="ECO:0000256" key="4">
    <source>
        <dbReference type="ARBA" id="ARBA00023004"/>
    </source>
</evidence>
<name>A0A1V2DUN1_9GAMM</name>
<dbReference type="AlphaFoldDB" id="A0A1V2DUN1"/>
<comment type="catalytic activity">
    <reaction evidence="9 10">
        <text>heme b + 2 H(+) = protoporphyrin IX + Fe(2+)</text>
        <dbReference type="Rhea" id="RHEA:22584"/>
        <dbReference type="ChEBI" id="CHEBI:15378"/>
        <dbReference type="ChEBI" id="CHEBI:29033"/>
        <dbReference type="ChEBI" id="CHEBI:57306"/>
        <dbReference type="ChEBI" id="CHEBI:60344"/>
        <dbReference type="EC" id="4.98.1.1"/>
    </reaction>
</comment>
<feature type="binding site" evidence="9">
    <location>
        <position position="291"/>
    </location>
    <ligand>
        <name>Fe(2+)</name>
        <dbReference type="ChEBI" id="CHEBI:29033"/>
    </ligand>
</feature>
<organism evidence="11 12">
    <name type="scientific">Marinobacter lutaoensis</name>
    <dbReference type="NCBI Taxonomy" id="135739"/>
    <lineage>
        <taxon>Bacteria</taxon>
        <taxon>Pseudomonadati</taxon>
        <taxon>Pseudomonadota</taxon>
        <taxon>Gammaproteobacteria</taxon>
        <taxon>Pseudomonadales</taxon>
        <taxon>Marinobacteraceae</taxon>
        <taxon>Marinobacter</taxon>
    </lineage>
</organism>
<keyword evidence="2 9" id="KW-0963">Cytoplasm</keyword>
<dbReference type="CDD" id="cd03411">
    <property type="entry name" value="Ferrochelatase_N"/>
    <property type="match status" value="1"/>
</dbReference>
<dbReference type="CDD" id="cd00419">
    <property type="entry name" value="Ferrochelatase_C"/>
    <property type="match status" value="1"/>
</dbReference>
<dbReference type="InterPro" id="IPR033659">
    <property type="entry name" value="Ferrochelatase_N"/>
</dbReference>
<dbReference type="EC" id="4.98.1.1" evidence="9 10"/>
<evidence type="ECO:0000256" key="2">
    <source>
        <dbReference type="ARBA" id="ARBA00022490"/>
    </source>
</evidence>
<dbReference type="GO" id="GO:0046872">
    <property type="term" value="F:metal ion binding"/>
    <property type="evidence" value="ECO:0007669"/>
    <property type="project" value="UniProtKB-KW"/>
</dbReference>
<dbReference type="STRING" id="135739.BTO32_07760"/>
<evidence type="ECO:0000313" key="11">
    <source>
        <dbReference type="EMBL" id="ONF44170.1"/>
    </source>
</evidence>
<evidence type="ECO:0000256" key="7">
    <source>
        <dbReference type="ARBA" id="ARBA00023244"/>
    </source>
</evidence>
<evidence type="ECO:0000256" key="9">
    <source>
        <dbReference type="HAMAP-Rule" id="MF_00323"/>
    </source>
</evidence>
<comment type="function">
    <text evidence="9 10">Catalyzes the ferrous insertion into protoporphyrin IX.</text>
</comment>
<dbReference type="EMBL" id="MSCW01000005">
    <property type="protein sequence ID" value="ONF44170.1"/>
    <property type="molecule type" value="Genomic_DNA"/>
</dbReference>
<reference evidence="11 12" key="1">
    <citation type="submission" date="2016-12" db="EMBL/GenBank/DDBJ databases">
        <title>Marinobacter lutaoensis whole genome sequencing.</title>
        <authorList>
            <person name="Verma A."/>
            <person name="Krishnamurthi S."/>
        </authorList>
    </citation>
    <scope>NUCLEOTIDE SEQUENCE [LARGE SCALE GENOMIC DNA]</scope>
    <source>
        <strain evidence="11 12">T5054</strain>
    </source>
</reference>
<keyword evidence="6 9" id="KW-0456">Lyase</keyword>
<evidence type="ECO:0000256" key="8">
    <source>
        <dbReference type="ARBA" id="ARBA00024536"/>
    </source>
</evidence>
<proteinExistence type="inferred from homology"/>
<gene>
    <name evidence="9" type="primary">hemH</name>
    <name evidence="11" type="ORF">BTO32_07760</name>
</gene>
<evidence type="ECO:0000256" key="10">
    <source>
        <dbReference type="RuleBase" id="RU000607"/>
    </source>
</evidence>
<keyword evidence="12" id="KW-1185">Reference proteome</keyword>
<evidence type="ECO:0000256" key="6">
    <source>
        <dbReference type="ARBA" id="ARBA00023239"/>
    </source>
</evidence>
<dbReference type="InterPro" id="IPR033644">
    <property type="entry name" value="Ferrochelatase_C"/>
</dbReference>
<dbReference type="PANTHER" id="PTHR11108">
    <property type="entry name" value="FERROCHELATASE"/>
    <property type="match status" value="1"/>
</dbReference>
<sequence length="372" mass="42272">MKYKGIRNFQHGQTERIGILITNLGTPDAPTPSALRRYLAEFLWDPRVVEAPRPLWWLILHGIILRVRPRRSAAAYAKVWQPEGSPLLLHTARQAEGIREALRESHGQNLVVAFAMRYGNPSIATALDELQAQGVSKLLVLPLYPQYSASTAGSTFDALAADFTRRRWLPDLRFVAHYHDFPPYIEAMARHIEAHWANHGRKEKLVLSYHGVPFRYLLQGDPYHCECHKTSRLLADRLGLSDEDYITTFQSRFGREEWLQPYTDETMKALPGQGVRSVDVFCPGFSSDCLETIEEINEENRGYFLDAGGESFSYIPALNATPGHIEALVKLIEENLKGWTLPDNRPETLAQRQQRATAIKNANYPGRPLDQL</sequence>
<accession>A0A1V2DUN1</accession>
<comment type="similarity">
    <text evidence="1 9 10">Belongs to the ferrochelatase family.</text>
</comment>
<dbReference type="GO" id="GO:0006783">
    <property type="term" value="P:heme biosynthetic process"/>
    <property type="evidence" value="ECO:0007669"/>
    <property type="project" value="UniProtKB-UniRule"/>
</dbReference>
<dbReference type="GO" id="GO:0005737">
    <property type="term" value="C:cytoplasm"/>
    <property type="evidence" value="ECO:0007669"/>
    <property type="project" value="UniProtKB-SubCell"/>
</dbReference>
<dbReference type="NCBIfam" id="TIGR00109">
    <property type="entry name" value="hemH"/>
    <property type="match status" value="1"/>
</dbReference>
<keyword evidence="5 9" id="KW-0350">Heme biosynthesis</keyword>
<dbReference type="PANTHER" id="PTHR11108:SF1">
    <property type="entry name" value="FERROCHELATASE, MITOCHONDRIAL"/>
    <property type="match status" value="1"/>
</dbReference>
<dbReference type="UniPathway" id="UPA00252">
    <property type="reaction ID" value="UER00325"/>
</dbReference>
<dbReference type="PROSITE" id="PS00534">
    <property type="entry name" value="FERROCHELATASE"/>
    <property type="match status" value="1"/>
</dbReference>
<dbReference type="HAMAP" id="MF_00323">
    <property type="entry name" value="Ferrochelatase"/>
    <property type="match status" value="1"/>
</dbReference>
<comment type="pathway">
    <text evidence="9 10">Porphyrin-containing compound metabolism; protoheme biosynthesis; protoheme from protoporphyrin-IX: step 1/1.</text>
</comment>
<evidence type="ECO:0000256" key="5">
    <source>
        <dbReference type="ARBA" id="ARBA00023133"/>
    </source>
</evidence>
<dbReference type="SUPFAM" id="SSF53800">
    <property type="entry name" value="Chelatase"/>
    <property type="match status" value="1"/>
</dbReference>
<evidence type="ECO:0000313" key="12">
    <source>
        <dbReference type="Proteomes" id="UP000189339"/>
    </source>
</evidence>
<dbReference type="RefSeq" id="WP_076724049.1">
    <property type="nucleotide sequence ID" value="NZ_JABWTC010000007.1"/>
</dbReference>
<keyword evidence="4 9" id="KW-0408">Iron</keyword>
<evidence type="ECO:0000256" key="3">
    <source>
        <dbReference type="ARBA" id="ARBA00022723"/>
    </source>
</evidence>
<protein>
    <recommendedName>
        <fullName evidence="9 10">Ferrochelatase</fullName>
        <ecNumber evidence="9 10">4.98.1.1</ecNumber>
    </recommendedName>
    <alternativeName>
        <fullName evidence="9">Heme synthase</fullName>
    </alternativeName>
    <alternativeName>
        <fullName evidence="9">Protoheme ferro-lyase</fullName>
    </alternativeName>
</protein>
<keyword evidence="3 9" id="KW-0479">Metal-binding</keyword>
<dbReference type="OrthoDB" id="9809741at2"/>
<feature type="binding site" evidence="9">
    <location>
        <position position="210"/>
    </location>
    <ligand>
        <name>Fe(2+)</name>
        <dbReference type="ChEBI" id="CHEBI:29033"/>
    </ligand>
</feature>
<dbReference type="Proteomes" id="UP000189339">
    <property type="component" value="Unassembled WGS sequence"/>
</dbReference>
<dbReference type="InterPro" id="IPR019772">
    <property type="entry name" value="Ferrochelatase_AS"/>
</dbReference>
<dbReference type="Pfam" id="PF00762">
    <property type="entry name" value="Ferrochelatase"/>
    <property type="match status" value="1"/>
</dbReference>
<dbReference type="FunFam" id="3.40.50.1400:FF:000002">
    <property type="entry name" value="Ferrochelatase"/>
    <property type="match status" value="1"/>
</dbReference>
<keyword evidence="7 9" id="KW-0627">Porphyrin biosynthesis</keyword>
<dbReference type="InterPro" id="IPR001015">
    <property type="entry name" value="Ferrochelatase"/>
</dbReference>
<dbReference type="GO" id="GO:0004325">
    <property type="term" value="F:ferrochelatase activity"/>
    <property type="evidence" value="ECO:0007669"/>
    <property type="project" value="UniProtKB-UniRule"/>
</dbReference>
<comment type="caution">
    <text evidence="11">The sequence shown here is derived from an EMBL/GenBank/DDBJ whole genome shotgun (WGS) entry which is preliminary data.</text>
</comment>
<comment type="subcellular location">
    <subcellularLocation>
        <location evidence="9 10">Cytoplasm</location>
    </subcellularLocation>
</comment>